<dbReference type="InterPro" id="IPR003661">
    <property type="entry name" value="HisK_dim/P_dom"/>
</dbReference>
<dbReference type="EMBL" id="GG662510">
    <property type="protein sequence ID" value="EAR84948.2"/>
    <property type="molecule type" value="Genomic_DNA"/>
</dbReference>
<feature type="coiled-coil region" evidence="3">
    <location>
        <begin position="411"/>
        <end position="438"/>
    </location>
</feature>
<feature type="modified residue" description="4-aspartylphosphate" evidence="2">
    <location>
        <position position="1174"/>
    </location>
</feature>
<dbReference type="SUPFAM" id="SSF52172">
    <property type="entry name" value="CheY-like"/>
    <property type="match status" value="1"/>
</dbReference>
<sequence>MDKATANKKMQKTIKVQMKKIHCLLNNTSLIESNQLHYTNITPHSFIGYEKKSYNKILNLIEEVSDNISLGVAIFNSYKELIYTNNTITQHFIKVNTQKTSIKQQLLLYSLDNKNVSSLALKVNSQKQSKIDGGINRSTTMGPSIRLIQNSSQVIKQFINSNYYENYEFQHGQSDKLKKSLADLEDKNLNKNSSKKKTTFTLSNENFEQQKTNSIFYQDTDIRRSNLLTSNKSIFVKGSSLSKVNLNKNNKIREKLNSGLCTLGELVQIITDLNNYRNENIYKSAQVLQHPSKLQPFAFKRGKSQEDIYQNENSRQSIQQSKHDNTSNLNAADCINSYQSFQQTDNFMITKIDYHIQANEVIVTTKNKQNEKILIKFKAYYIKEQQSTTNTSNLNQPNIEISSYNNNQFDEINSEQNIQDEEQEYEESKQQQQLTSSNIIVIVEFIKNILFGYDLDNEDTKDEINNYKKKILSSVSHELKTPLNCSIQLLDLLYQSDTIDEIQKKMFIEPALNSNQLLLCMINDILDFALIEKGELKLTFKSFSIIDLIRECISYFIIQAASKEIQIELNFDQNIPQIIHSDEMRVKQVVISLLSNAIKFTQYGSISINVDCILLHNPPQAATEIIKVTVSDTGCGIEQQVLKNIFDGLKYRQDSPQQSYNFYMDSTKKRSISNSKEQQRKLNTEGVGLGLTIANNIAKGLGGNRKIEVQSQLGKGSTFSFYIVNRSQKSKGCEINNYKFMSQSFSQWRSFQSKEISEQISLNDNYNSSYNKSEDISNHAYSNGIITNNLNCKQINHRISLSVSCNNIENSNKNLDFNEIQVEINDSQQIQAKSPFKVNKPRNLFFQNQQLSGKFLNTNETLQQSINNQLIQEDSCEIMSDMNSHKHISIPNQPIIPTFFSHYYQSSLLQNNNTDLSLKSLAEGQFSQQDCYPQNSNNQVRIKDLELQQMQNNFQIFLKNTRTSFSIQKINQNSMDLTNYAENLKLNNQGSQYKQDCNNATNNLKINKTNYQQSITSLKQIGGISCKVIPSQNSNQNLQRAPKNSSISNLDQNIYNNNINNNNFIENNNQKSIQIDLNNGNNNNNNKPIKKEDTQQMKNVKSLLKEKNQKKTCGCSNILIVDDNQFNLHALQLKLKNYDFIIEVANSGIEAISKVQEKFEKSNCCKQHRLIFMDIDMPIKNGYQTTKEIINFYNNQKVKPTIISACTAYIQESEVKQAKESGMKYYITKPVATEQLEEVLFKVFLQKKL</sequence>
<dbReference type="Gene3D" id="1.10.287.130">
    <property type="match status" value="1"/>
</dbReference>
<evidence type="ECO:0000313" key="6">
    <source>
        <dbReference type="EMBL" id="EAR84948.2"/>
    </source>
</evidence>
<dbReference type="PROSITE" id="PS50110">
    <property type="entry name" value="RESPONSE_REGULATORY"/>
    <property type="match status" value="1"/>
</dbReference>
<dbReference type="SMART" id="SM00448">
    <property type="entry name" value="REC"/>
    <property type="match status" value="1"/>
</dbReference>
<dbReference type="RefSeq" id="XP_001032611.2">
    <property type="nucleotide sequence ID" value="XM_001032611.2"/>
</dbReference>
<evidence type="ECO:0000256" key="2">
    <source>
        <dbReference type="PROSITE-ProRule" id="PRU00169"/>
    </source>
</evidence>
<dbReference type="SMART" id="SM00387">
    <property type="entry name" value="HATPase_c"/>
    <property type="match status" value="1"/>
</dbReference>
<keyword evidence="7" id="KW-1185">Reference proteome</keyword>
<dbReference type="Gene3D" id="3.30.565.10">
    <property type="entry name" value="Histidine kinase-like ATPase, C-terminal domain"/>
    <property type="match status" value="1"/>
</dbReference>
<dbReference type="STRING" id="312017.I7MCU5"/>
<dbReference type="InterPro" id="IPR004358">
    <property type="entry name" value="Sig_transdc_His_kin-like_C"/>
</dbReference>
<dbReference type="eggNOG" id="KOG0519">
    <property type="taxonomic scope" value="Eukaryota"/>
</dbReference>
<dbReference type="InterPro" id="IPR050956">
    <property type="entry name" value="2C_system_His_kinase"/>
</dbReference>
<evidence type="ECO:0000256" key="1">
    <source>
        <dbReference type="ARBA" id="ARBA00022553"/>
    </source>
</evidence>
<evidence type="ECO:0000256" key="3">
    <source>
        <dbReference type="SAM" id="Coils"/>
    </source>
</evidence>
<dbReference type="InterPro" id="IPR005467">
    <property type="entry name" value="His_kinase_dom"/>
</dbReference>
<dbReference type="AlphaFoldDB" id="I7MCU5"/>
<dbReference type="InterPro" id="IPR036097">
    <property type="entry name" value="HisK_dim/P_sf"/>
</dbReference>
<dbReference type="Pfam" id="PF00512">
    <property type="entry name" value="HisKA"/>
    <property type="match status" value="1"/>
</dbReference>
<organism evidence="6 7">
    <name type="scientific">Tetrahymena thermophila (strain SB210)</name>
    <dbReference type="NCBI Taxonomy" id="312017"/>
    <lineage>
        <taxon>Eukaryota</taxon>
        <taxon>Sar</taxon>
        <taxon>Alveolata</taxon>
        <taxon>Ciliophora</taxon>
        <taxon>Intramacronucleata</taxon>
        <taxon>Oligohymenophorea</taxon>
        <taxon>Hymenostomatida</taxon>
        <taxon>Tetrahymenina</taxon>
        <taxon>Tetrahymenidae</taxon>
        <taxon>Tetrahymena</taxon>
    </lineage>
</organism>
<evidence type="ECO:0000259" key="4">
    <source>
        <dbReference type="PROSITE" id="PS50109"/>
    </source>
</evidence>
<dbReference type="InterPro" id="IPR011006">
    <property type="entry name" value="CheY-like_superfamily"/>
</dbReference>
<feature type="domain" description="Response regulatory" evidence="5">
    <location>
        <begin position="1117"/>
        <end position="1244"/>
    </location>
</feature>
<dbReference type="PANTHER" id="PTHR43719:SF28">
    <property type="entry name" value="PEROXIDE STRESS-ACTIVATED HISTIDINE KINASE MAK1-RELATED"/>
    <property type="match status" value="1"/>
</dbReference>
<dbReference type="InterPro" id="IPR036890">
    <property type="entry name" value="HATPase_C_sf"/>
</dbReference>
<keyword evidence="3" id="KW-0175">Coiled coil</keyword>
<dbReference type="CDD" id="cd00082">
    <property type="entry name" value="HisKA"/>
    <property type="match status" value="1"/>
</dbReference>
<dbReference type="InterPro" id="IPR003594">
    <property type="entry name" value="HATPase_dom"/>
</dbReference>
<dbReference type="PROSITE" id="PS50109">
    <property type="entry name" value="HIS_KIN"/>
    <property type="match status" value="1"/>
</dbReference>
<dbReference type="OrthoDB" id="10266508at2759"/>
<gene>
    <name evidence="6" type="ORF">TTHERM_00585050</name>
</gene>
<dbReference type="GeneID" id="7823749"/>
<dbReference type="InParanoid" id="I7MCU5"/>
<accession>I7MCU5</accession>
<evidence type="ECO:0000313" key="7">
    <source>
        <dbReference type="Proteomes" id="UP000009168"/>
    </source>
</evidence>
<dbReference type="SUPFAM" id="SSF55874">
    <property type="entry name" value="ATPase domain of HSP90 chaperone/DNA topoisomerase II/histidine kinase"/>
    <property type="match status" value="1"/>
</dbReference>
<dbReference type="SMART" id="SM00388">
    <property type="entry name" value="HisKA"/>
    <property type="match status" value="1"/>
</dbReference>
<dbReference type="Pfam" id="PF02518">
    <property type="entry name" value="HATPase_c"/>
    <property type="match status" value="1"/>
</dbReference>
<dbReference type="Pfam" id="PF00072">
    <property type="entry name" value="Response_reg"/>
    <property type="match status" value="1"/>
</dbReference>
<keyword evidence="6" id="KW-0808">Transferase</keyword>
<name>I7MCU5_TETTS</name>
<dbReference type="InterPro" id="IPR001789">
    <property type="entry name" value="Sig_transdc_resp-reg_receiver"/>
</dbReference>
<dbReference type="GO" id="GO:0000155">
    <property type="term" value="F:phosphorelay sensor kinase activity"/>
    <property type="evidence" value="ECO:0007669"/>
    <property type="project" value="InterPro"/>
</dbReference>
<proteinExistence type="predicted"/>
<dbReference type="CDD" id="cd17546">
    <property type="entry name" value="REC_hyHK_CKI1_RcsC-like"/>
    <property type="match status" value="1"/>
</dbReference>
<reference evidence="7" key="1">
    <citation type="journal article" date="2006" name="PLoS Biol.">
        <title>Macronuclear genome sequence of the ciliate Tetrahymena thermophila, a model eukaryote.</title>
        <authorList>
            <person name="Eisen J.A."/>
            <person name="Coyne R.S."/>
            <person name="Wu M."/>
            <person name="Wu D."/>
            <person name="Thiagarajan M."/>
            <person name="Wortman J.R."/>
            <person name="Badger J.H."/>
            <person name="Ren Q."/>
            <person name="Amedeo P."/>
            <person name="Jones K.M."/>
            <person name="Tallon L.J."/>
            <person name="Delcher A.L."/>
            <person name="Salzberg S.L."/>
            <person name="Silva J.C."/>
            <person name="Haas B.J."/>
            <person name="Majoros W.H."/>
            <person name="Farzad M."/>
            <person name="Carlton J.M."/>
            <person name="Smith R.K. Jr."/>
            <person name="Garg J."/>
            <person name="Pearlman R.E."/>
            <person name="Karrer K.M."/>
            <person name="Sun L."/>
            <person name="Manning G."/>
            <person name="Elde N.C."/>
            <person name="Turkewitz A.P."/>
            <person name="Asai D.J."/>
            <person name="Wilkes D.E."/>
            <person name="Wang Y."/>
            <person name="Cai H."/>
            <person name="Collins K."/>
            <person name="Stewart B.A."/>
            <person name="Lee S.R."/>
            <person name="Wilamowska K."/>
            <person name="Weinberg Z."/>
            <person name="Ruzzo W.L."/>
            <person name="Wloga D."/>
            <person name="Gaertig J."/>
            <person name="Frankel J."/>
            <person name="Tsao C.-C."/>
            <person name="Gorovsky M.A."/>
            <person name="Keeling P.J."/>
            <person name="Waller R.F."/>
            <person name="Patron N.J."/>
            <person name="Cherry J.M."/>
            <person name="Stover N.A."/>
            <person name="Krieger C.J."/>
            <person name="del Toro C."/>
            <person name="Ryder H.F."/>
            <person name="Williamson S.C."/>
            <person name="Barbeau R.A."/>
            <person name="Hamilton E.P."/>
            <person name="Orias E."/>
        </authorList>
    </citation>
    <scope>NUCLEOTIDE SEQUENCE [LARGE SCALE GENOMIC DNA]</scope>
    <source>
        <strain evidence="7">SB210</strain>
    </source>
</reference>
<keyword evidence="1 2" id="KW-0597">Phosphoprotein</keyword>
<protein>
    <submittedName>
        <fullName evidence="6">ATPase, histidine kinase-, DNA gyrase B</fullName>
    </submittedName>
</protein>
<dbReference type="PRINTS" id="PR00344">
    <property type="entry name" value="BCTRLSENSOR"/>
</dbReference>
<dbReference type="SUPFAM" id="SSF47384">
    <property type="entry name" value="Homodimeric domain of signal transducing histidine kinase"/>
    <property type="match status" value="1"/>
</dbReference>
<dbReference type="PANTHER" id="PTHR43719">
    <property type="entry name" value="TWO-COMPONENT HISTIDINE KINASE"/>
    <property type="match status" value="1"/>
</dbReference>
<evidence type="ECO:0000259" key="5">
    <source>
        <dbReference type="PROSITE" id="PS50110"/>
    </source>
</evidence>
<feature type="domain" description="Histidine kinase" evidence="4">
    <location>
        <begin position="474"/>
        <end position="727"/>
    </location>
</feature>
<dbReference type="KEGG" id="tet:TTHERM_00585050"/>
<keyword evidence="6" id="KW-0418">Kinase</keyword>
<dbReference type="Proteomes" id="UP000009168">
    <property type="component" value="Unassembled WGS sequence"/>
</dbReference>
<dbReference type="Gene3D" id="3.40.50.2300">
    <property type="match status" value="1"/>
</dbReference>